<evidence type="ECO:0000256" key="1">
    <source>
        <dbReference type="SAM" id="Phobius"/>
    </source>
</evidence>
<feature type="transmembrane region" description="Helical" evidence="1">
    <location>
        <begin position="7"/>
        <end position="25"/>
    </location>
</feature>
<dbReference type="EMBL" id="JBEZVI010000014">
    <property type="protein sequence ID" value="MEU3712136.1"/>
    <property type="molecule type" value="Genomic_DNA"/>
</dbReference>
<feature type="transmembrane region" description="Helical" evidence="1">
    <location>
        <begin position="31"/>
        <end position="49"/>
    </location>
</feature>
<reference evidence="2 3" key="1">
    <citation type="submission" date="2024-06" db="EMBL/GenBank/DDBJ databases">
        <title>The Natural Products Discovery Center: Release of the First 8490 Sequenced Strains for Exploring Actinobacteria Biosynthetic Diversity.</title>
        <authorList>
            <person name="Kalkreuter E."/>
            <person name="Kautsar S.A."/>
            <person name="Yang D."/>
            <person name="Bader C.D."/>
            <person name="Teijaro C.N."/>
            <person name="Fluegel L."/>
            <person name="Davis C.M."/>
            <person name="Simpson J.R."/>
            <person name="Lauterbach L."/>
            <person name="Steele A.D."/>
            <person name="Gui C."/>
            <person name="Meng S."/>
            <person name="Li G."/>
            <person name="Viehrig K."/>
            <person name="Ye F."/>
            <person name="Su P."/>
            <person name="Kiefer A.F."/>
            <person name="Nichols A."/>
            <person name="Cepeda A.J."/>
            <person name="Yan W."/>
            <person name="Fan B."/>
            <person name="Jiang Y."/>
            <person name="Adhikari A."/>
            <person name="Zheng C.-J."/>
            <person name="Schuster L."/>
            <person name="Cowan T.M."/>
            <person name="Smanski M.J."/>
            <person name="Chevrette M.G."/>
            <person name="De Carvalho L.P.S."/>
            <person name="Shen B."/>
        </authorList>
    </citation>
    <scope>NUCLEOTIDE SEQUENCE [LARGE SCALE GENOMIC DNA]</scope>
    <source>
        <strain evidence="2 3">NPDC033039</strain>
    </source>
</reference>
<proteinExistence type="predicted"/>
<gene>
    <name evidence="2" type="ORF">AB0E61_18825</name>
</gene>
<keyword evidence="1" id="KW-1133">Transmembrane helix</keyword>
<keyword evidence="3" id="KW-1185">Reference proteome</keyword>
<evidence type="ECO:0000313" key="3">
    <source>
        <dbReference type="Proteomes" id="UP001550853"/>
    </source>
</evidence>
<evidence type="ECO:0008006" key="4">
    <source>
        <dbReference type="Google" id="ProtNLM"/>
    </source>
</evidence>
<dbReference type="Proteomes" id="UP001550853">
    <property type="component" value="Unassembled WGS sequence"/>
</dbReference>
<accession>A0ABV2Z2B4</accession>
<name>A0ABV2Z2B4_9ACTN</name>
<sequence length="52" mass="5277">MNGSTRTMTGLTVGGLVVATAYSVALGGSPWVWLSWVVVALVTAAMVVTTHG</sequence>
<keyword evidence="1" id="KW-0472">Membrane</keyword>
<keyword evidence="1" id="KW-0812">Transmembrane</keyword>
<evidence type="ECO:0000313" key="2">
    <source>
        <dbReference type="EMBL" id="MEU3712136.1"/>
    </source>
</evidence>
<comment type="caution">
    <text evidence="2">The sequence shown here is derived from an EMBL/GenBank/DDBJ whole genome shotgun (WGS) entry which is preliminary data.</text>
</comment>
<dbReference type="RefSeq" id="WP_030281387.1">
    <property type="nucleotide sequence ID" value="NZ_JBEZVI010000014.1"/>
</dbReference>
<protein>
    <recommendedName>
        <fullName evidence="4">Integral membrane protein</fullName>
    </recommendedName>
</protein>
<organism evidence="2 3">
    <name type="scientific">Streptomyces catenulae</name>
    <dbReference type="NCBI Taxonomy" id="66875"/>
    <lineage>
        <taxon>Bacteria</taxon>
        <taxon>Bacillati</taxon>
        <taxon>Actinomycetota</taxon>
        <taxon>Actinomycetes</taxon>
        <taxon>Kitasatosporales</taxon>
        <taxon>Streptomycetaceae</taxon>
        <taxon>Streptomyces</taxon>
    </lineage>
</organism>